<dbReference type="AlphaFoldDB" id="A0A9P3G7V0"/>
<keyword evidence="3" id="KW-1185">Reference proteome</keyword>
<protein>
    <submittedName>
        <fullName evidence="2">Uncharacterized protein</fullName>
    </submittedName>
</protein>
<evidence type="ECO:0000256" key="1">
    <source>
        <dbReference type="SAM" id="MobiDB-lite"/>
    </source>
</evidence>
<dbReference type="EMBL" id="BPQB01000018">
    <property type="protein sequence ID" value="GJE90877.1"/>
    <property type="molecule type" value="Genomic_DNA"/>
</dbReference>
<accession>A0A9P3G7V0</accession>
<dbReference type="OrthoDB" id="2798025at2759"/>
<proteinExistence type="predicted"/>
<organism evidence="2 3">
    <name type="scientific">Phanerochaete sordida</name>
    <dbReference type="NCBI Taxonomy" id="48140"/>
    <lineage>
        <taxon>Eukaryota</taxon>
        <taxon>Fungi</taxon>
        <taxon>Dikarya</taxon>
        <taxon>Basidiomycota</taxon>
        <taxon>Agaricomycotina</taxon>
        <taxon>Agaricomycetes</taxon>
        <taxon>Polyporales</taxon>
        <taxon>Phanerochaetaceae</taxon>
        <taxon>Phanerochaete</taxon>
    </lineage>
</organism>
<name>A0A9P3G7V0_9APHY</name>
<comment type="caution">
    <text evidence="2">The sequence shown here is derived from an EMBL/GenBank/DDBJ whole genome shotgun (WGS) entry which is preliminary data.</text>
</comment>
<gene>
    <name evidence="2" type="ORF">PsYK624_070210</name>
</gene>
<sequence>MCASRGETNRLGGARGSRRSTSDTVWSTRPFLVRPPAARRQYPARRDDISARSHVGGHVLRALLGVSENVKELTIPSTACGFCGRPGCVLSLSTTALPPSTHPEVSSSCPRAHHFVLGKAKRSSARMPSTNVPIRCLLCPQTAGAFHWKFSIFHHIRVAHPLFWDSSKGSISSTVPQIFADTLAITSEELGRIAADAPLTYPGPVI</sequence>
<reference evidence="2 3" key="1">
    <citation type="submission" date="2021-08" db="EMBL/GenBank/DDBJ databases">
        <title>Draft Genome Sequence of Phanerochaete sordida strain YK-624.</title>
        <authorList>
            <person name="Mori T."/>
            <person name="Dohra H."/>
            <person name="Suzuki T."/>
            <person name="Kawagishi H."/>
            <person name="Hirai H."/>
        </authorList>
    </citation>
    <scope>NUCLEOTIDE SEQUENCE [LARGE SCALE GENOMIC DNA]</scope>
    <source>
        <strain evidence="2 3">YK-624</strain>
    </source>
</reference>
<evidence type="ECO:0000313" key="2">
    <source>
        <dbReference type="EMBL" id="GJE90877.1"/>
    </source>
</evidence>
<evidence type="ECO:0000313" key="3">
    <source>
        <dbReference type="Proteomes" id="UP000703269"/>
    </source>
</evidence>
<dbReference type="Proteomes" id="UP000703269">
    <property type="component" value="Unassembled WGS sequence"/>
</dbReference>
<feature type="region of interest" description="Disordered" evidence="1">
    <location>
        <begin position="1"/>
        <end position="26"/>
    </location>
</feature>